<proteinExistence type="predicted"/>
<evidence type="ECO:0000256" key="1">
    <source>
        <dbReference type="ARBA" id="ARBA00000968"/>
    </source>
</evidence>
<evidence type="ECO:0000256" key="10">
    <source>
        <dbReference type="NCBIfam" id="TIGR00187"/>
    </source>
</evidence>
<dbReference type="NCBIfam" id="TIGR00187">
    <property type="entry name" value="ribE"/>
    <property type="match status" value="1"/>
</dbReference>
<sequence length="199" mass="21261">MFTGLVESLATVRNLASQGPGVRLEITDALTAARSAVGDSIAINGCCLTVVALDEEVLAFEAGEETLLRTTLGNVSVGDRVNLETSLCLGDELGGHLVTGHVDGVGAVEERIDDAEWSKFWLHVPGDLTRQMASKGSVAVDGVSLTLVDVERHRFSVALIPHTLKVTTLGLRQVGDRVNLETDVLAKYVARQLAWQSEK</sequence>
<evidence type="ECO:0000256" key="7">
    <source>
        <dbReference type="ARBA" id="ARBA00022619"/>
    </source>
</evidence>
<dbReference type="EC" id="2.5.1.9" evidence="5 10"/>
<dbReference type="FunFam" id="2.40.30.20:FF:000004">
    <property type="entry name" value="Riboflavin synthase, alpha subunit"/>
    <property type="match status" value="1"/>
</dbReference>
<name>A0A5B9QG37_9BACT</name>
<dbReference type="KEGG" id="bgok:Pr1d_39200"/>
<comment type="subunit">
    <text evidence="4">Homotrimer.</text>
</comment>
<keyword evidence="9" id="KW-0677">Repeat</keyword>
<dbReference type="PANTHER" id="PTHR21098:SF12">
    <property type="entry name" value="RIBOFLAVIN SYNTHASE"/>
    <property type="match status" value="1"/>
</dbReference>
<feature type="repeat" description="Lumazine-binding" evidence="11">
    <location>
        <begin position="1"/>
        <end position="96"/>
    </location>
</feature>
<dbReference type="CDD" id="cd00402">
    <property type="entry name" value="Riboflavin_synthase_like"/>
    <property type="match status" value="1"/>
</dbReference>
<dbReference type="AlphaFoldDB" id="A0A5B9QG37"/>
<dbReference type="SUPFAM" id="SSF63380">
    <property type="entry name" value="Riboflavin synthase domain-like"/>
    <property type="match status" value="2"/>
</dbReference>
<evidence type="ECO:0000256" key="11">
    <source>
        <dbReference type="PROSITE-ProRule" id="PRU00524"/>
    </source>
</evidence>
<evidence type="ECO:0000256" key="9">
    <source>
        <dbReference type="ARBA" id="ARBA00022737"/>
    </source>
</evidence>
<dbReference type="RefSeq" id="WP_148074927.1">
    <property type="nucleotide sequence ID" value="NZ_CP042913.1"/>
</dbReference>
<comment type="catalytic activity">
    <reaction evidence="1">
        <text>2 6,7-dimethyl-8-(1-D-ribityl)lumazine + H(+) = 5-amino-6-(D-ribitylamino)uracil + riboflavin</text>
        <dbReference type="Rhea" id="RHEA:20772"/>
        <dbReference type="ChEBI" id="CHEBI:15378"/>
        <dbReference type="ChEBI" id="CHEBI:15934"/>
        <dbReference type="ChEBI" id="CHEBI:57986"/>
        <dbReference type="ChEBI" id="CHEBI:58201"/>
        <dbReference type="EC" id="2.5.1.9"/>
    </reaction>
</comment>
<dbReference type="PIRSF" id="PIRSF000498">
    <property type="entry name" value="Riboflavin_syn_A"/>
    <property type="match status" value="1"/>
</dbReference>
<keyword evidence="8 13" id="KW-0808">Transferase</keyword>
<comment type="function">
    <text evidence="2">Catalyzes the dismutation of two molecules of 6,7-dimethyl-8-ribityllumazine, resulting in the formation of riboflavin and 5-amino-6-(D-ribitylamino)uracil.</text>
</comment>
<dbReference type="InterPro" id="IPR026017">
    <property type="entry name" value="Lumazine-bd_dom"/>
</dbReference>
<dbReference type="EMBL" id="CP042913">
    <property type="protein sequence ID" value="QEG36605.1"/>
    <property type="molecule type" value="Genomic_DNA"/>
</dbReference>
<dbReference type="OrthoDB" id="9788537at2"/>
<dbReference type="FunFam" id="2.40.30.20:FF:000003">
    <property type="entry name" value="Riboflavin synthase, alpha subunit"/>
    <property type="match status" value="1"/>
</dbReference>
<dbReference type="Gene3D" id="2.40.30.20">
    <property type="match status" value="2"/>
</dbReference>
<feature type="repeat" description="Lumazine-binding" evidence="11">
    <location>
        <begin position="97"/>
        <end position="193"/>
    </location>
</feature>
<evidence type="ECO:0000256" key="6">
    <source>
        <dbReference type="ARBA" id="ARBA00013950"/>
    </source>
</evidence>
<keyword evidence="7" id="KW-0686">Riboflavin biosynthesis</keyword>
<dbReference type="InterPro" id="IPR017938">
    <property type="entry name" value="Riboflavin_synthase-like_b-brl"/>
</dbReference>
<evidence type="ECO:0000256" key="2">
    <source>
        <dbReference type="ARBA" id="ARBA00002803"/>
    </source>
</evidence>
<evidence type="ECO:0000256" key="4">
    <source>
        <dbReference type="ARBA" id="ARBA00011233"/>
    </source>
</evidence>
<keyword evidence="14" id="KW-1185">Reference proteome</keyword>
<evidence type="ECO:0000313" key="14">
    <source>
        <dbReference type="Proteomes" id="UP000323917"/>
    </source>
</evidence>
<dbReference type="GO" id="GO:0004746">
    <property type="term" value="F:riboflavin synthase activity"/>
    <property type="evidence" value="ECO:0007669"/>
    <property type="project" value="UniProtKB-UniRule"/>
</dbReference>
<dbReference type="PROSITE" id="PS51177">
    <property type="entry name" value="LUMAZINE_BIND"/>
    <property type="match status" value="2"/>
</dbReference>
<reference evidence="13 14" key="1">
    <citation type="submission" date="2019-08" db="EMBL/GenBank/DDBJ databases">
        <title>Deep-cultivation of Planctomycetes and their phenomic and genomic characterization uncovers novel biology.</title>
        <authorList>
            <person name="Wiegand S."/>
            <person name="Jogler M."/>
            <person name="Boedeker C."/>
            <person name="Pinto D."/>
            <person name="Vollmers J."/>
            <person name="Rivas-Marin E."/>
            <person name="Kohn T."/>
            <person name="Peeters S.H."/>
            <person name="Heuer A."/>
            <person name="Rast P."/>
            <person name="Oberbeckmann S."/>
            <person name="Bunk B."/>
            <person name="Jeske O."/>
            <person name="Meyerdierks A."/>
            <person name="Storesund J.E."/>
            <person name="Kallscheuer N."/>
            <person name="Luecker S."/>
            <person name="Lage O.M."/>
            <person name="Pohl T."/>
            <person name="Merkel B.J."/>
            <person name="Hornburger P."/>
            <person name="Mueller R.-W."/>
            <person name="Bruemmer F."/>
            <person name="Labrenz M."/>
            <person name="Spormann A.M."/>
            <person name="Op den Camp H."/>
            <person name="Overmann J."/>
            <person name="Amann R."/>
            <person name="Jetten M.S.M."/>
            <person name="Mascher T."/>
            <person name="Medema M.H."/>
            <person name="Devos D.P."/>
            <person name="Kaster A.-K."/>
            <person name="Ovreas L."/>
            <person name="Rohde M."/>
            <person name="Galperin M.Y."/>
            <person name="Jogler C."/>
        </authorList>
    </citation>
    <scope>NUCLEOTIDE SEQUENCE [LARGE SCALE GENOMIC DNA]</scope>
    <source>
        <strain evidence="13 14">Pr1d</strain>
    </source>
</reference>
<evidence type="ECO:0000259" key="12">
    <source>
        <dbReference type="PROSITE" id="PS51177"/>
    </source>
</evidence>
<dbReference type="InterPro" id="IPR023366">
    <property type="entry name" value="ATP_synth_asu-like_sf"/>
</dbReference>
<dbReference type="Proteomes" id="UP000323917">
    <property type="component" value="Chromosome"/>
</dbReference>
<comment type="pathway">
    <text evidence="3">Cofactor biosynthesis; riboflavin biosynthesis; riboflavin from 2-hydroxy-3-oxobutyl phosphate and 5-amino-6-(D-ribitylamino)uracil: step 2/2.</text>
</comment>
<dbReference type="Pfam" id="PF00677">
    <property type="entry name" value="Lum_binding"/>
    <property type="match status" value="2"/>
</dbReference>
<dbReference type="PANTHER" id="PTHR21098">
    <property type="entry name" value="RIBOFLAVIN SYNTHASE ALPHA CHAIN"/>
    <property type="match status" value="1"/>
</dbReference>
<feature type="domain" description="Lumazine-binding" evidence="12">
    <location>
        <begin position="97"/>
        <end position="193"/>
    </location>
</feature>
<dbReference type="GO" id="GO:0009231">
    <property type="term" value="P:riboflavin biosynthetic process"/>
    <property type="evidence" value="ECO:0007669"/>
    <property type="project" value="UniProtKB-KW"/>
</dbReference>
<accession>A0A5B9QG37</accession>
<evidence type="ECO:0000256" key="3">
    <source>
        <dbReference type="ARBA" id="ARBA00004887"/>
    </source>
</evidence>
<evidence type="ECO:0000313" key="13">
    <source>
        <dbReference type="EMBL" id="QEG36605.1"/>
    </source>
</evidence>
<evidence type="ECO:0000256" key="8">
    <source>
        <dbReference type="ARBA" id="ARBA00022679"/>
    </source>
</evidence>
<gene>
    <name evidence="13" type="primary">ribE</name>
    <name evidence="13" type="ORF">Pr1d_39200</name>
</gene>
<protein>
    <recommendedName>
        <fullName evidence="6 10">Riboflavin synthase</fullName>
        <ecNumber evidence="5 10">2.5.1.9</ecNumber>
    </recommendedName>
</protein>
<organism evidence="13 14">
    <name type="scientific">Bythopirellula goksoeyrii</name>
    <dbReference type="NCBI Taxonomy" id="1400387"/>
    <lineage>
        <taxon>Bacteria</taxon>
        <taxon>Pseudomonadati</taxon>
        <taxon>Planctomycetota</taxon>
        <taxon>Planctomycetia</taxon>
        <taxon>Pirellulales</taxon>
        <taxon>Lacipirellulaceae</taxon>
        <taxon>Bythopirellula</taxon>
    </lineage>
</organism>
<dbReference type="InterPro" id="IPR001783">
    <property type="entry name" value="Lumazine-bd"/>
</dbReference>
<dbReference type="NCBIfam" id="NF006767">
    <property type="entry name" value="PRK09289.1"/>
    <property type="match status" value="1"/>
</dbReference>
<feature type="domain" description="Lumazine-binding" evidence="12">
    <location>
        <begin position="1"/>
        <end position="96"/>
    </location>
</feature>
<evidence type="ECO:0000256" key="5">
    <source>
        <dbReference type="ARBA" id="ARBA00012827"/>
    </source>
</evidence>